<sequence>MKLIAYKSYFLVPLFLGMGACSKYLDVNVTPNNPTSVTPAVLLPGAQAGSAFANANEINRFSSVVIQQLSGAGNNPANYDVYQTNGADLNNQWTGELYDGALVNYQKLVELGDATGSKAYTGIAKILKAYTFSVATDLWGDIPYSQALQGEAFLSPRLDKQEDIYKGNTAQGIQSLFDLVREGIKDLDAASATKPGADDLIYGGDLAKWKRAGNTLLLKFAMTISRKEPALATSVINEVLTANNYITANSGDMNFTFGASVGSQDPRYTYTNISTFKDDLILSTRYLNLLKGFNDPRLPIFFTKPAADYVSIDNGFRGTLPQPITSWSRYNKYVVGNAGEGPVRLATNFQRAFILAEAALRLGTPGDPQALYTEGIRASMTLAGLTADQINAYLTANPTVATLTGTNEQKIAQIITQKYIAFTGNGLEAFNDYRRTGYPVLQPSQNAAGIDGTRPVRAVYINAELQRNTNFPNPAPQSNVRVWWDVD</sequence>
<dbReference type="Gene3D" id="1.25.40.390">
    <property type="match status" value="1"/>
</dbReference>
<dbReference type="EMBL" id="CP050063">
    <property type="protein sequence ID" value="QIP17027.1"/>
    <property type="molecule type" value="Genomic_DNA"/>
</dbReference>
<evidence type="ECO:0000313" key="2">
    <source>
        <dbReference type="Proteomes" id="UP000501802"/>
    </source>
</evidence>
<dbReference type="AlphaFoldDB" id="A0A6G9AX37"/>
<dbReference type="Pfam" id="PF12771">
    <property type="entry name" value="SusD-like_2"/>
    <property type="match status" value="1"/>
</dbReference>
<keyword evidence="2" id="KW-1185">Reference proteome</keyword>
<evidence type="ECO:0000313" key="1">
    <source>
        <dbReference type="EMBL" id="QIP17027.1"/>
    </source>
</evidence>
<dbReference type="KEGG" id="spib:G8759_32530"/>
<accession>A0A6G9AX37</accession>
<dbReference type="SUPFAM" id="SSF48452">
    <property type="entry name" value="TPR-like"/>
    <property type="match status" value="1"/>
</dbReference>
<proteinExistence type="predicted"/>
<dbReference type="Proteomes" id="UP000501802">
    <property type="component" value="Chromosome"/>
</dbReference>
<dbReference type="InterPro" id="IPR011990">
    <property type="entry name" value="TPR-like_helical_dom_sf"/>
</dbReference>
<dbReference type="RefSeq" id="WP_167217477.1">
    <property type="nucleotide sequence ID" value="NZ_CP050063.1"/>
</dbReference>
<reference evidence="1 2" key="1">
    <citation type="submission" date="2020-03" db="EMBL/GenBank/DDBJ databases">
        <authorList>
            <person name="Kim M.K."/>
        </authorList>
    </citation>
    <scope>NUCLEOTIDE SEQUENCE [LARGE SCALE GENOMIC DNA]</scope>
    <source>
        <strain evidence="1 2">BT328</strain>
    </source>
</reference>
<protein>
    <submittedName>
        <fullName evidence="1">SusD/RagB family nutrient-binding outer membrane lipoprotein</fullName>
    </submittedName>
</protein>
<keyword evidence="1" id="KW-0449">Lipoprotein</keyword>
<name>A0A6G9AX37_9BACT</name>
<gene>
    <name evidence="1" type="ORF">G8759_32530</name>
</gene>
<dbReference type="PROSITE" id="PS51257">
    <property type="entry name" value="PROKAR_LIPOPROTEIN"/>
    <property type="match status" value="1"/>
</dbReference>
<dbReference type="InterPro" id="IPR041662">
    <property type="entry name" value="SusD-like_2"/>
</dbReference>
<organism evidence="1 2">
    <name type="scientific">Spirosoma aureum</name>
    <dbReference type="NCBI Taxonomy" id="2692134"/>
    <lineage>
        <taxon>Bacteria</taxon>
        <taxon>Pseudomonadati</taxon>
        <taxon>Bacteroidota</taxon>
        <taxon>Cytophagia</taxon>
        <taxon>Cytophagales</taxon>
        <taxon>Cytophagaceae</taxon>
        <taxon>Spirosoma</taxon>
    </lineage>
</organism>